<feature type="compositionally biased region" description="Polar residues" evidence="2">
    <location>
        <begin position="51"/>
        <end position="61"/>
    </location>
</feature>
<feature type="compositionally biased region" description="Acidic residues" evidence="2">
    <location>
        <begin position="95"/>
        <end position="104"/>
    </location>
</feature>
<keyword evidence="1" id="KW-0175">Coiled coil</keyword>
<sequence>MEAVKESHQGNVSIKERVLVKSANPVAILDAENVLVGYVSTDGDIPHHDAGNTTVNESSSHCFHGWSDETEDIDIPHHDTGNTTVNERSSHESDDISDESEDIDIPNHDTDNTTVVEESSHESNEICEKFDEHFVMEVPSRELVLKLTRCDNLNKGRKVIKTTKFLKKRNKKGIKKILEEMSKRLKESQKKLKESNKEILKLKRRLKDKQKLGVEREQLGGSRRTEYVKSLQKKITKMEEEKD</sequence>
<dbReference type="HOGENOM" id="CLU_1143542_0_0_1"/>
<dbReference type="AlphaFoldDB" id="E9HRX1"/>
<keyword evidence="4" id="KW-1185">Reference proteome</keyword>
<dbReference type="KEGG" id="dpx:DAPPUDRAFT_333119"/>
<proteinExistence type="predicted"/>
<dbReference type="Proteomes" id="UP000000305">
    <property type="component" value="Unassembled WGS sequence"/>
</dbReference>
<gene>
    <name evidence="3" type="ORF">DAPPUDRAFT_333119</name>
</gene>
<organism evidence="3 4">
    <name type="scientific">Daphnia pulex</name>
    <name type="common">Water flea</name>
    <dbReference type="NCBI Taxonomy" id="6669"/>
    <lineage>
        <taxon>Eukaryota</taxon>
        <taxon>Metazoa</taxon>
        <taxon>Ecdysozoa</taxon>
        <taxon>Arthropoda</taxon>
        <taxon>Crustacea</taxon>
        <taxon>Branchiopoda</taxon>
        <taxon>Diplostraca</taxon>
        <taxon>Cladocera</taxon>
        <taxon>Anomopoda</taxon>
        <taxon>Daphniidae</taxon>
        <taxon>Daphnia</taxon>
    </lineage>
</organism>
<reference evidence="3 4" key="1">
    <citation type="journal article" date="2011" name="Science">
        <title>The ecoresponsive genome of Daphnia pulex.</title>
        <authorList>
            <person name="Colbourne J.K."/>
            <person name="Pfrender M.E."/>
            <person name="Gilbert D."/>
            <person name="Thomas W.K."/>
            <person name="Tucker A."/>
            <person name="Oakley T.H."/>
            <person name="Tokishita S."/>
            <person name="Aerts A."/>
            <person name="Arnold G.J."/>
            <person name="Basu M.K."/>
            <person name="Bauer D.J."/>
            <person name="Caceres C.E."/>
            <person name="Carmel L."/>
            <person name="Casola C."/>
            <person name="Choi J.H."/>
            <person name="Detter J.C."/>
            <person name="Dong Q."/>
            <person name="Dusheyko S."/>
            <person name="Eads B.D."/>
            <person name="Frohlich T."/>
            <person name="Geiler-Samerotte K.A."/>
            <person name="Gerlach D."/>
            <person name="Hatcher P."/>
            <person name="Jogdeo S."/>
            <person name="Krijgsveld J."/>
            <person name="Kriventseva E.V."/>
            <person name="Kultz D."/>
            <person name="Laforsch C."/>
            <person name="Lindquist E."/>
            <person name="Lopez J."/>
            <person name="Manak J.R."/>
            <person name="Muller J."/>
            <person name="Pangilinan J."/>
            <person name="Patwardhan R.P."/>
            <person name="Pitluck S."/>
            <person name="Pritham E.J."/>
            <person name="Rechtsteiner A."/>
            <person name="Rho M."/>
            <person name="Rogozin I.B."/>
            <person name="Sakarya O."/>
            <person name="Salamov A."/>
            <person name="Schaack S."/>
            <person name="Shapiro H."/>
            <person name="Shiga Y."/>
            <person name="Skalitzky C."/>
            <person name="Smith Z."/>
            <person name="Souvorov A."/>
            <person name="Sung W."/>
            <person name="Tang Z."/>
            <person name="Tsuchiya D."/>
            <person name="Tu H."/>
            <person name="Vos H."/>
            <person name="Wang M."/>
            <person name="Wolf Y.I."/>
            <person name="Yamagata H."/>
            <person name="Yamada T."/>
            <person name="Ye Y."/>
            <person name="Shaw J.R."/>
            <person name="Andrews J."/>
            <person name="Crease T.J."/>
            <person name="Tang H."/>
            <person name="Lucas S.M."/>
            <person name="Robertson H.M."/>
            <person name="Bork P."/>
            <person name="Koonin E.V."/>
            <person name="Zdobnov E.M."/>
            <person name="Grigoriev I.V."/>
            <person name="Lynch M."/>
            <person name="Boore J.L."/>
        </authorList>
    </citation>
    <scope>NUCLEOTIDE SEQUENCE [LARGE SCALE GENOMIC DNA]</scope>
</reference>
<protein>
    <submittedName>
        <fullName evidence="3">Uncharacterized protein</fullName>
    </submittedName>
</protein>
<feature type="coiled-coil region" evidence="1">
    <location>
        <begin position="171"/>
        <end position="212"/>
    </location>
</feature>
<dbReference type="InParanoid" id="E9HRX1"/>
<dbReference type="EMBL" id="GL732741">
    <property type="protein sequence ID" value="EFX65521.1"/>
    <property type="molecule type" value="Genomic_DNA"/>
</dbReference>
<evidence type="ECO:0000313" key="3">
    <source>
        <dbReference type="EMBL" id="EFX65521.1"/>
    </source>
</evidence>
<evidence type="ECO:0000256" key="2">
    <source>
        <dbReference type="SAM" id="MobiDB-lite"/>
    </source>
</evidence>
<name>E9HRX1_DAPPU</name>
<evidence type="ECO:0000256" key="1">
    <source>
        <dbReference type="SAM" id="Coils"/>
    </source>
</evidence>
<feature type="region of interest" description="Disordered" evidence="2">
    <location>
        <begin position="48"/>
        <end position="118"/>
    </location>
</feature>
<accession>E9HRX1</accession>
<evidence type="ECO:0000313" key="4">
    <source>
        <dbReference type="Proteomes" id="UP000000305"/>
    </source>
</evidence>